<dbReference type="CTD" id="20232847"/>
<dbReference type="GO" id="GO:0008146">
    <property type="term" value="F:sulfotransferase activity"/>
    <property type="evidence" value="ECO:0007669"/>
    <property type="project" value="InterPro"/>
</dbReference>
<gene>
    <name evidence="10" type="ORF">LOTGIDRAFT_128530</name>
</gene>
<evidence type="ECO:0000313" key="10">
    <source>
        <dbReference type="EMBL" id="ESO86778.1"/>
    </source>
</evidence>
<dbReference type="OMA" id="WRRIFIY"/>
<evidence type="ECO:0000313" key="11">
    <source>
        <dbReference type="Proteomes" id="UP000030746"/>
    </source>
</evidence>
<dbReference type="PANTHER" id="PTHR12137">
    <property type="entry name" value="CARBOHYDRATE SULFOTRANSFERASE"/>
    <property type="match status" value="1"/>
</dbReference>
<dbReference type="Pfam" id="PF03567">
    <property type="entry name" value="Sulfotransfer_2"/>
    <property type="match status" value="1"/>
</dbReference>
<dbReference type="HOGENOM" id="CLU_043398_1_2_1"/>
<accession>V3Z7F8</accession>
<keyword evidence="5" id="KW-1133">Transmembrane helix</keyword>
<protein>
    <recommendedName>
        <fullName evidence="9">Carbohydrate sulfotransferase</fullName>
        <ecNumber evidence="9">2.8.2.-</ecNumber>
    </recommendedName>
</protein>
<evidence type="ECO:0000256" key="8">
    <source>
        <dbReference type="ARBA" id="ARBA00023180"/>
    </source>
</evidence>
<dbReference type="GO" id="GO:0000139">
    <property type="term" value="C:Golgi membrane"/>
    <property type="evidence" value="ECO:0007669"/>
    <property type="project" value="UniProtKB-SubCell"/>
</dbReference>
<evidence type="ECO:0000256" key="7">
    <source>
        <dbReference type="ARBA" id="ARBA00023136"/>
    </source>
</evidence>
<dbReference type="KEGG" id="lgi:LOTGIDRAFT_128530"/>
<dbReference type="InterPro" id="IPR005331">
    <property type="entry name" value="Sulfotransferase"/>
</dbReference>
<dbReference type="GO" id="GO:0016051">
    <property type="term" value="P:carbohydrate biosynthetic process"/>
    <property type="evidence" value="ECO:0007669"/>
    <property type="project" value="InterPro"/>
</dbReference>
<dbReference type="EMBL" id="KB202990">
    <property type="protein sequence ID" value="ESO86778.1"/>
    <property type="molecule type" value="Genomic_DNA"/>
</dbReference>
<comment type="similarity">
    <text evidence="2 9">Belongs to the sulfotransferase 2 family.</text>
</comment>
<proteinExistence type="inferred from homology"/>
<keyword evidence="6 9" id="KW-0333">Golgi apparatus</keyword>
<dbReference type="AlphaFoldDB" id="V3Z7F8"/>
<dbReference type="EC" id="2.8.2.-" evidence="9"/>
<reference evidence="10 11" key="1">
    <citation type="journal article" date="2013" name="Nature">
        <title>Insights into bilaterian evolution from three spiralian genomes.</title>
        <authorList>
            <person name="Simakov O."/>
            <person name="Marletaz F."/>
            <person name="Cho S.J."/>
            <person name="Edsinger-Gonzales E."/>
            <person name="Havlak P."/>
            <person name="Hellsten U."/>
            <person name="Kuo D.H."/>
            <person name="Larsson T."/>
            <person name="Lv J."/>
            <person name="Arendt D."/>
            <person name="Savage R."/>
            <person name="Osoegawa K."/>
            <person name="de Jong P."/>
            <person name="Grimwood J."/>
            <person name="Chapman J.A."/>
            <person name="Shapiro H."/>
            <person name="Aerts A."/>
            <person name="Otillar R.P."/>
            <person name="Terry A.Y."/>
            <person name="Boore J.L."/>
            <person name="Grigoriev I.V."/>
            <person name="Lindberg D.R."/>
            <person name="Seaver E.C."/>
            <person name="Weisblat D.A."/>
            <person name="Putnam N.H."/>
            <person name="Rokhsar D.S."/>
        </authorList>
    </citation>
    <scope>NUCLEOTIDE SEQUENCE [LARGE SCALE GENOMIC DNA]</scope>
</reference>
<evidence type="ECO:0000256" key="2">
    <source>
        <dbReference type="ARBA" id="ARBA00006339"/>
    </source>
</evidence>
<keyword evidence="9" id="KW-0119">Carbohydrate metabolism</keyword>
<evidence type="ECO:0000256" key="1">
    <source>
        <dbReference type="ARBA" id="ARBA00004323"/>
    </source>
</evidence>
<evidence type="ECO:0000256" key="5">
    <source>
        <dbReference type="ARBA" id="ARBA00022989"/>
    </source>
</evidence>
<evidence type="ECO:0000256" key="9">
    <source>
        <dbReference type="RuleBase" id="RU364020"/>
    </source>
</evidence>
<dbReference type="Proteomes" id="UP000030746">
    <property type="component" value="Unassembled WGS sequence"/>
</dbReference>
<dbReference type="RefSeq" id="XP_009062474.1">
    <property type="nucleotide sequence ID" value="XM_009064226.1"/>
</dbReference>
<evidence type="ECO:0000256" key="6">
    <source>
        <dbReference type="ARBA" id="ARBA00023034"/>
    </source>
</evidence>
<comment type="subcellular location">
    <subcellularLocation>
        <location evidence="1 9">Golgi apparatus membrane</location>
        <topology evidence="1 9">Single-pass type II membrane protein</topology>
    </subcellularLocation>
</comment>
<keyword evidence="9" id="KW-0735">Signal-anchor</keyword>
<sequence length="267" mass="31702">MPDPALIPAVKLQQIIVDDKHKLLYCQMPGVAQNDIRKMLLYLSGATKVKSHLDISVSDIFTKYSKNLKKLSDFSGPERKKRIQSYFKMSFVREPLERLYSSYENKIHAKWSTYFHLNFGTKIIKKYRKKPSKTSLQKGNDVTFPEFVQYVVDAEQNDEDLNEHWEQYYKQCHPCIMSYDFIGKYESLNSDIEHVLNKIHVRDKFKGDLVSTNYTYTKQTLTNAYKNVPESNLKKLWKMYYPDYNLFSYPFPDVLRNIVKNNDFQDY</sequence>
<evidence type="ECO:0000256" key="4">
    <source>
        <dbReference type="ARBA" id="ARBA00022692"/>
    </source>
</evidence>
<keyword evidence="11" id="KW-1185">Reference proteome</keyword>
<evidence type="ECO:0000256" key="3">
    <source>
        <dbReference type="ARBA" id="ARBA00022679"/>
    </source>
</evidence>
<keyword evidence="7" id="KW-0472">Membrane</keyword>
<organism evidence="10 11">
    <name type="scientific">Lottia gigantea</name>
    <name type="common">Giant owl limpet</name>
    <dbReference type="NCBI Taxonomy" id="225164"/>
    <lineage>
        <taxon>Eukaryota</taxon>
        <taxon>Metazoa</taxon>
        <taxon>Spiralia</taxon>
        <taxon>Lophotrochozoa</taxon>
        <taxon>Mollusca</taxon>
        <taxon>Gastropoda</taxon>
        <taxon>Patellogastropoda</taxon>
        <taxon>Lottioidea</taxon>
        <taxon>Lottiidae</taxon>
        <taxon>Lottia</taxon>
    </lineage>
</organism>
<name>V3Z7F8_LOTGI</name>
<dbReference type="GeneID" id="20232847"/>
<dbReference type="PANTHER" id="PTHR12137:SF54">
    <property type="entry name" value="CARBOHYDRATE SULFOTRANSFERASE"/>
    <property type="match status" value="1"/>
</dbReference>
<dbReference type="InterPro" id="IPR018011">
    <property type="entry name" value="Carb_sulfotrans_8-10"/>
</dbReference>
<dbReference type="OrthoDB" id="2019940at2759"/>
<keyword evidence="8 9" id="KW-0325">Glycoprotein</keyword>
<keyword evidence="4" id="KW-0812">Transmembrane</keyword>
<keyword evidence="3 9" id="KW-0808">Transferase</keyword>